<dbReference type="STRING" id="717773.Thicy_0967"/>
<accession>F6DCZ8</accession>
<keyword evidence="2" id="KW-0479">Metal-binding</keyword>
<gene>
    <name evidence="2" type="primary">uppS</name>
    <name evidence="3" type="ordered locus">Thicy_0967</name>
</gene>
<dbReference type="InterPro" id="IPR001441">
    <property type="entry name" value="UPP_synth-like"/>
</dbReference>
<feature type="active site" evidence="2">
    <location>
        <position position="28"/>
    </location>
</feature>
<dbReference type="GO" id="GO:0008360">
    <property type="term" value="P:regulation of cell shape"/>
    <property type="evidence" value="ECO:0007669"/>
    <property type="project" value="UniProtKB-KW"/>
</dbReference>
<keyword evidence="2" id="KW-0573">Peptidoglycan synthesis</keyword>
<organism evidence="3 4">
    <name type="scientific">Thiomicrospira cyclica (strain DSM 14477 / JCM 11371 / ALM1)</name>
    <name type="common">Thioalkalimicrobium cyclicum</name>
    <dbReference type="NCBI Taxonomy" id="717773"/>
    <lineage>
        <taxon>Bacteria</taxon>
        <taxon>Pseudomonadati</taxon>
        <taxon>Pseudomonadota</taxon>
        <taxon>Gammaproteobacteria</taxon>
        <taxon>Thiotrichales</taxon>
        <taxon>Piscirickettsiaceae</taxon>
        <taxon>Thiomicrospira</taxon>
    </lineage>
</organism>
<dbReference type="GO" id="GO:0000287">
    <property type="term" value="F:magnesium ion binding"/>
    <property type="evidence" value="ECO:0007669"/>
    <property type="project" value="UniProtKB-UniRule"/>
</dbReference>
<dbReference type="FunFam" id="3.40.1180.10:FF:000001">
    <property type="entry name" value="(2E,6E)-farnesyl-diphosphate-specific ditrans,polycis-undecaprenyl-diphosphate synthase"/>
    <property type="match status" value="1"/>
</dbReference>
<dbReference type="InterPro" id="IPR036424">
    <property type="entry name" value="UPP_synth-like_sf"/>
</dbReference>
<comment type="cofactor">
    <cofactor evidence="2">
        <name>Mg(2+)</name>
        <dbReference type="ChEBI" id="CHEBI:18420"/>
    </cofactor>
    <text evidence="2">Binds 2 magnesium ions per subunit.</text>
</comment>
<comment type="subunit">
    <text evidence="2">Homodimer.</text>
</comment>
<dbReference type="Proteomes" id="UP000009232">
    <property type="component" value="Chromosome"/>
</dbReference>
<dbReference type="InterPro" id="IPR018520">
    <property type="entry name" value="UPP_synth-like_CS"/>
</dbReference>
<feature type="binding site" evidence="2">
    <location>
        <begin position="200"/>
        <end position="202"/>
    </location>
    <ligand>
        <name>substrate</name>
    </ligand>
</feature>
<dbReference type="PANTHER" id="PTHR10291">
    <property type="entry name" value="DEHYDRODOLICHYL DIPHOSPHATE SYNTHASE FAMILY MEMBER"/>
    <property type="match status" value="1"/>
</dbReference>
<dbReference type="AlphaFoldDB" id="F6DCZ8"/>
<dbReference type="HOGENOM" id="CLU_038505_1_1_6"/>
<keyword evidence="2" id="KW-0961">Cell wall biogenesis/degradation</keyword>
<dbReference type="SUPFAM" id="SSF64005">
    <property type="entry name" value="Undecaprenyl diphosphate synthase"/>
    <property type="match status" value="1"/>
</dbReference>
<dbReference type="EC" id="2.5.1.31" evidence="2"/>
<keyword evidence="2" id="KW-0460">Magnesium</keyword>
<dbReference type="KEGG" id="tcy:Thicy_0967"/>
<dbReference type="CDD" id="cd00475">
    <property type="entry name" value="Cis_IPPS"/>
    <property type="match status" value="1"/>
</dbReference>
<feature type="binding site" evidence="2">
    <location>
        <position position="33"/>
    </location>
    <ligand>
        <name>substrate</name>
    </ligand>
</feature>
<dbReference type="GO" id="GO:0009252">
    <property type="term" value="P:peptidoglycan biosynthetic process"/>
    <property type="evidence" value="ECO:0007669"/>
    <property type="project" value="UniProtKB-UniRule"/>
</dbReference>
<dbReference type="NCBIfam" id="TIGR00055">
    <property type="entry name" value="uppS"/>
    <property type="match status" value="1"/>
</dbReference>
<name>F6DCZ8_THICA</name>
<feature type="binding site" evidence="2">
    <location>
        <position position="79"/>
    </location>
    <ligand>
        <name>substrate</name>
    </ligand>
</feature>
<dbReference type="GO" id="GO:0016094">
    <property type="term" value="P:polyprenol biosynthetic process"/>
    <property type="evidence" value="ECO:0007669"/>
    <property type="project" value="TreeGrafter"/>
</dbReference>
<feature type="binding site" evidence="2">
    <location>
        <position position="213"/>
    </location>
    <ligand>
        <name>Mg(2+)</name>
        <dbReference type="ChEBI" id="CHEBI:18420"/>
    </ligand>
</feature>
<comment type="function">
    <text evidence="2">Catalyzes the sequential condensation of isopentenyl diphosphate (IPP) with (2E,6E)-farnesyl diphosphate (E,E-FPP) to yield (2Z,6Z,10Z,14Z,18Z,22Z,26Z,30Z,34E,38E)-undecaprenyl diphosphate (di-trans,octa-cis-UPP). UPP is the precursor of glycosyl carrier lipid in the biosynthesis of bacterial cell wall polysaccharide components such as peptidoglycan and lipopolysaccharide.</text>
</comment>
<evidence type="ECO:0000313" key="4">
    <source>
        <dbReference type="Proteomes" id="UP000009232"/>
    </source>
</evidence>
<proteinExistence type="inferred from homology"/>
<dbReference type="Gene3D" id="3.40.1180.10">
    <property type="entry name" value="Decaprenyl diphosphate synthase-like"/>
    <property type="match status" value="1"/>
</dbReference>
<reference evidence="3 4" key="1">
    <citation type="submission" date="2011-05" db="EMBL/GenBank/DDBJ databases">
        <title>Complete sequence of Thioalkalimicrobium cyclicum ALM1.</title>
        <authorList>
            <consortium name="US DOE Joint Genome Institute"/>
            <person name="Lucas S."/>
            <person name="Han J."/>
            <person name="Lapidus A."/>
            <person name="Cheng J.-F."/>
            <person name="Goodwin L."/>
            <person name="Pitluck S."/>
            <person name="Peters L."/>
            <person name="Mikhailova N."/>
            <person name="Davenport K."/>
            <person name="Han C."/>
            <person name="Tapia R."/>
            <person name="Land M."/>
            <person name="Hauser L."/>
            <person name="Kyrpides N."/>
            <person name="Ivanova N."/>
            <person name="Pagani I."/>
            <person name="Kappler U."/>
            <person name="Woyke T."/>
        </authorList>
    </citation>
    <scope>NUCLEOTIDE SEQUENCE [LARGE SCALE GENOMIC DNA]</scope>
    <source>
        <strain evidence="4">DSM 14477 / JCM 11371 / ALM1</strain>
    </source>
</reference>
<keyword evidence="1 2" id="KW-0808">Transferase</keyword>
<comment type="catalytic activity">
    <reaction evidence="2">
        <text>8 isopentenyl diphosphate + (2E,6E)-farnesyl diphosphate = di-trans,octa-cis-undecaprenyl diphosphate + 8 diphosphate</text>
        <dbReference type="Rhea" id="RHEA:27551"/>
        <dbReference type="ChEBI" id="CHEBI:33019"/>
        <dbReference type="ChEBI" id="CHEBI:58405"/>
        <dbReference type="ChEBI" id="CHEBI:128769"/>
        <dbReference type="ChEBI" id="CHEBI:175763"/>
        <dbReference type="EC" id="2.5.1.31"/>
    </reaction>
</comment>
<evidence type="ECO:0000256" key="1">
    <source>
        <dbReference type="ARBA" id="ARBA00022679"/>
    </source>
</evidence>
<evidence type="ECO:0000313" key="3">
    <source>
        <dbReference type="EMBL" id="AEG31734.1"/>
    </source>
</evidence>
<dbReference type="PROSITE" id="PS01066">
    <property type="entry name" value="UPP_SYNTHASE"/>
    <property type="match status" value="1"/>
</dbReference>
<dbReference type="GO" id="GO:0071555">
    <property type="term" value="P:cell wall organization"/>
    <property type="evidence" value="ECO:0007669"/>
    <property type="project" value="UniProtKB-KW"/>
</dbReference>
<feature type="binding site" evidence="2">
    <location>
        <position position="45"/>
    </location>
    <ligand>
        <name>substrate</name>
    </ligand>
</feature>
<comment type="similarity">
    <text evidence="2">Belongs to the UPP synthase family.</text>
</comment>
<sequence>MHCLTNLKDQQTPGVAPYIPQHIGIIMDGNGRWAKKRFLPRYVGHQKGRTAVKKVIQAAINRGVQALTLFAFSTENWRRPADEVSKLMGMFLTALQKEVDTLHKHNVRVRVIGDKHGFSPDIQTYIERAETLTQHNTALHLNIAANYGGRADIVNAVQAWQQANPDQTFAQLTPDAIQPFLSLSDLPEPDLLIRTGGEERISNFMIWQMAYAEFYFTSTLWPDFNEVEFDKALESFAKRQRRFGQTGEQVTQC</sequence>
<feature type="active site" description="Proton acceptor" evidence="2">
    <location>
        <position position="76"/>
    </location>
</feature>
<dbReference type="OrthoDB" id="4191603at2"/>
<dbReference type="PANTHER" id="PTHR10291:SF0">
    <property type="entry name" value="DEHYDRODOLICHYL DIPHOSPHATE SYNTHASE 2"/>
    <property type="match status" value="1"/>
</dbReference>
<keyword evidence="4" id="KW-1185">Reference proteome</keyword>
<dbReference type="eggNOG" id="COG0020">
    <property type="taxonomic scope" value="Bacteria"/>
</dbReference>
<feature type="binding site" evidence="2">
    <location>
        <position position="194"/>
    </location>
    <ligand>
        <name>substrate</name>
    </ligand>
</feature>
<dbReference type="HAMAP" id="MF_01139">
    <property type="entry name" value="ISPT"/>
    <property type="match status" value="1"/>
</dbReference>
<dbReference type="GO" id="GO:0005829">
    <property type="term" value="C:cytosol"/>
    <property type="evidence" value="ECO:0007669"/>
    <property type="project" value="TreeGrafter"/>
</dbReference>
<dbReference type="Pfam" id="PF01255">
    <property type="entry name" value="Prenyltransf"/>
    <property type="match status" value="1"/>
</dbReference>
<dbReference type="GO" id="GO:0008834">
    <property type="term" value="F:ditrans,polycis-undecaprenyl-diphosphate synthase [(2E,6E)-farnesyl-diphosphate specific] activity"/>
    <property type="evidence" value="ECO:0007669"/>
    <property type="project" value="UniProtKB-UniRule"/>
</dbReference>
<feature type="binding site" evidence="2">
    <location>
        <begin position="73"/>
        <end position="75"/>
    </location>
    <ligand>
        <name>substrate</name>
    </ligand>
</feature>
<dbReference type="RefSeq" id="WP_013835511.1">
    <property type="nucleotide sequence ID" value="NC_015581.1"/>
</dbReference>
<feature type="binding site" evidence="2">
    <location>
        <position position="28"/>
    </location>
    <ligand>
        <name>Mg(2+)</name>
        <dbReference type="ChEBI" id="CHEBI:18420"/>
    </ligand>
</feature>
<feature type="binding site" evidence="2">
    <location>
        <position position="41"/>
    </location>
    <ligand>
        <name>substrate</name>
    </ligand>
</feature>
<evidence type="ECO:0000256" key="2">
    <source>
        <dbReference type="HAMAP-Rule" id="MF_01139"/>
    </source>
</evidence>
<feature type="binding site" evidence="2">
    <location>
        <position position="77"/>
    </location>
    <ligand>
        <name>substrate</name>
    </ligand>
</feature>
<protein>
    <recommendedName>
        <fullName evidence="2">Ditrans,polycis-undecaprenyl-diphosphate synthase ((2E,6E)-farnesyl-diphosphate specific)</fullName>
        <ecNumber evidence="2">2.5.1.31</ecNumber>
    </recommendedName>
    <alternativeName>
        <fullName evidence="2">Ditrans,polycis-undecaprenylcistransferase</fullName>
    </alternativeName>
    <alternativeName>
        <fullName evidence="2">Undecaprenyl diphosphate synthase</fullName>
        <shortName evidence="2">UDS</shortName>
    </alternativeName>
    <alternativeName>
        <fullName evidence="2">Undecaprenyl pyrophosphate synthase</fullName>
        <shortName evidence="2">UPP synthase</shortName>
    </alternativeName>
</protein>
<dbReference type="EMBL" id="CP002776">
    <property type="protein sequence ID" value="AEG31734.1"/>
    <property type="molecule type" value="Genomic_DNA"/>
</dbReference>
<keyword evidence="2" id="KW-0133">Cell shape</keyword>
<feature type="binding site" evidence="2">
    <location>
        <begin position="29"/>
        <end position="32"/>
    </location>
    <ligand>
        <name>substrate</name>
    </ligand>
</feature>